<feature type="chain" id="PRO_5017012983" description="FAD/FMN-containing dehydrogenase" evidence="2">
    <location>
        <begin position="25"/>
        <end position="85"/>
    </location>
</feature>
<sequence>MKNKFIAIVGATVLTLGIGTAVYAADVNPGTFTDMLPFMKEMHPNMNDSELEQMYNNCHQRRGNSNYQGMMQNNSMMQREGTGSI</sequence>
<reference evidence="4" key="1">
    <citation type="submission" date="2018-08" db="EMBL/GenBank/DDBJ databases">
        <authorList>
            <person name="Chevrot R."/>
        </authorList>
    </citation>
    <scope>NUCLEOTIDE SEQUENCE [LARGE SCALE GENOMIC DNA]</scope>
</reference>
<protein>
    <recommendedName>
        <fullName evidence="5">FAD/FMN-containing dehydrogenase</fullName>
    </recommendedName>
</protein>
<evidence type="ECO:0000256" key="1">
    <source>
        <dbReference type="SAM" id="MobiDB-lite"/>
    </source>
</evidence>
<dbReference type="Proteomes" id="UP000304148">
    <property type="component" value="Chromosome"/>
</dbReference>
<feature type="region of interest" description="Disordered" evidence="1">
    <location>
        <begin position="62"/>
        <end position="85"/>
    </location>
</feature>
<name>A0A383RBE7_PAEAL</name>
<evidence type="ECO:0000313" key="4">
    <source>
        <dbReference type="Proteomes" id="UP000304148"/>
    </source>
</evidence>
<evidence type="ECO:0000313" key="3">
    <source>
        <dbReference type="EMBL" id="SYX84113.1"/>
    </source>
</evidence>
<evidence type="ECO:0008006" key="5">
    <source>
        <dbReference type="Google" id="ProtNLM"/>
    </source>
</evidence>
<gene>
    <name evidence="3" type="ORF">PBLR_12535</name>
</gene>
<dbReference type="AlphaFoldDB" id="A0A383RBE7"/>
<keyword evidence="2" id="KW-0732">Signal</keyword>
<evidence type="ECO:0000256" key="2">
    <source>
        <dbReference type="SAM" id="SignalP"/>
    </source>
</evidence>
<dbReference type="RefSeq" id="WP_138186074.1">
    <property type="nucleotide sequence ID" value="NZ_LS992241.1"/>
</dbReference>
<proteinExistence type="predicted"/>
<accession>A0A383RBE7</accession>
<organism evidence="3 4">
    <name type="scientific">Paenibacillus alvei</name>
    <name type="common">Bacillus alvei</name>
    <dbReference type="NCBI Taxonomy" id="44250"/>
    <lineage>
        <taxon>Bacteria</taxon>
        <taxon>Bacillati</taxon>
        <taxon>Bacillota</taxon>
        <taxon>Bacilli</taxon>
        <taxon>Bacillales</taxon>
        <taxon>Paenibacillaceae</taxon>
        <taxon>Paenibacillus</taxon>
    </lineage>
</organism>
<feature type="signal peptide" evidence="2">
    <location>
        <begin position="1"/>
        <end position="24"/>
    </location>
</feature>
<dbReference type="EMBL" id="LS992241">
    <property type="protein sequence ID" value="SYX84113.1"/>
    <property type="molecule type" value="Genomic_DNA"/>
</dbReference>